<comment type="caution">
    <text evidence="2">The sequence shown here is derived from an EMBL/GenBank/DDBJ whole genome shotgun (WGS) entry which is preliminary data.</text>
</comment>
<dbReference type="Proteomes" id="UP001501442">
    <property type="component" value="Unassembled WGS sequence"/>
</dbReference>
<sequence length="151" mass="15561">MSLVRRDGDGDGDGDGGGDGDGDRDGDLRQHHCDGDFCGGFRHRHRHGHGIGPFAFGDSGCEGEHCGDGDHVAADDQEGGCCSEEQEKAKPEHARPMHMRAQVGRVPSGAVHAGFGGGQGSNVPLGVAGLSLILGGTGLLARRRIRTGARS</sequence>
<evidence type="ECO:0000256" key="1">
    <source>
        <dbReference type="SAM" id="MobiDB-lite"/>
    </source>
</evidence>
<feature type="compositionally biased region" description="Acidic residues" evidence="1">
    <location>
        <begin position="10"/>
        <end position="20"/>
    </location>
</feature>
<organism evidence="2 3">
    <name type="scientific">Actinoallomurus vinaceus</name>
    <dbReference type="NCBI Taxonomy" id="1080074"/>
    <lineage>
        <taxon>Bacteria</taxon>
        <taxon>Bacillati</taxon>
        <taxon>Actinomycetota</taxon>
        <taxon>Actinomycetes</taxon>
        <taxon>Streptosporangiales</taxon>
        <taxon>Thermomonosporaceae</taxon>
        <taxon>Actinoallomurus</taxon>
    </lineage>
</organism>
<reference evidence="3" key="1">
    <citation type="journal article" date="2019" name="Int. J. Syst. Evol. Microbiol.">
        <title>The Global Catalogue of Microorganisms (GCM) 10K type strain sequencing project: providing services to taxonomists for standard genome sequencing and annotation.</title>
        <authorList>
            <consortium name="The Broad Institute Genomics Platform"/>
            <consortium name="The Broad Institute Genome Sequencing Center for Infectious Disease"/>
            <person name="Wu L."/>
            <person name="Ma J."/>
        </authorList>
    </citation>
    <scope>NUCLEOTIDE SEQUENCE [LARGE SCALE GENOMIC DNA]</scope>
    <source>
        <strain evidence="3">JCM 17939</strain>
    </source>
</reference>
<dbReference type="EMBL" id="BAABHK010000023">
    <property type="protein sequence ID" value="GAA4638602.1"/>
    <property type="molecule type" value="Genomic_DNA"/>
</dbReference>
<proteinExistence type="predicted"/>
<protein>
    <recommendedName>
        <fullName evidence="4">Gram-positive cocci surface proteins LPxTG domain-containing protein</fullName>
    </recommendedName>
</protein>
<feature type="region of interest" description="Disordered" evidence="1">
    <location>
        <begin position="75"/>
        <end position="97"/>
    </location>
</feature>
<accession>A0ABP8URW4</accession>
<keyword evidence="3" id="KW-1185">Reference proteome</keyword>
<evidence type="ECO:0008006" key="4">
    <source>
        <dbReference type="Google" id="ProtNLM"/>
    </source>
</evidence>
<name>A0ABP8URW4_9ACTN</name>
<feature type="compositionally biased region" description="Basic and acidic residues" evidence="1">
    <location>
        <begin position="85"/>
        <end position="95"/>
    </location>
</feature>
<feature type="region of interest" description="Disordered" evidence="1">
    <location>
        <begin position="1"/>
        <end position="27"/>
    </location>
</feature>
<evidence type="ECO:0000313" key="2">
    <source>
        <dbReference type="EMBL" id="GAA4638602.1"/>
    </source>
</evidence>
<gene>
    <name evidence="2" type="ORF">GCM10023196_097010</name>
</gene>
<evidence type="ECO:0000313" key="3">
    <source>
        <dbReference type="Proteomes" id="UP001501442"/>
    </source>
</evidence>